<sequence length="40" mass="4551">MNKMPTEHERATETVKEVTPPLKGGKLEKKVKTEKDEKNA</sequence>
<feature type="compositionally biased region" description="Basic and acidic residues" evidence="1">
    <location>
        <begin position="25"/>
        <end position="40"/>
    </location>
</feature>
<proteinExistence type="predicted"/>
<dbReference type="EMBL" id="AIMB01000007">
    <property type="protein sequence ID" value="EJF90320.1"/>
    <property type="molecule type" value="Genomic_DNA"/>
</dbReference>
<protein>
    <submittedName>
        <fullName evidence="2">Uncharacterized protein</fullName>
    </submittedName>
</protein>
<comment type="caution">
    <text evidence="2">The sequence shown here is derived from an EMBL/GenBank/DDBJ whole genome shotgun (WGS) entry which is preliminary data.</text>
</comment>
<accession>J1JZY6</accession>
<evidence type="ECO:0000313" key="3">
    <source>
        <dbReference type="Proteomes" id="UP000008952"/>
    </source>
</evidence>
<evidence type="ECO:0000313" key="2">
    <source>
        <dbReference type="EMBL" id="EJF90320.1"/>
    </source>
</evidence>
<organism evidence="2 3">
    <name type="scientific">Bartonella tamiae Th239</name>
    <dbReference type="NCBI Taxonomy" id="1094558"/>
    <lineage>
        <taxon>Bacteria</taxon>
        <taxon>Pseudomonadati</taxon>
        <taxon>Pseudomonadota</taxon>
        <taxon>Alphaproteobacteria</taxon>
        <taxon>Hyphomicrobiales</taxon>
        <taxon>Bartonellaceae</taxon>
        <taxon>Bartonella</taxon>
    </lineage>
</organism>
<feature type="compositionally biased region" description="Basic and acidic residues" evidence="1">
    <location>
        <begin position="1"/>
        <end position="16"/>
    </location>
</feature>
<dbReference type="PATRIC" id="fig|1094558.3.peg.788"/>
<gene>
    <name evidence="2" type="ORF">ME5_00721</name>
</gene>
<dbReference type="Proteomes" id="UP000008952">
    <property type="component" value="Unassembled WGS sequence"/>
</dbReference>
<feature type="region of interest" description="Disordered" evidence="1">
    <location>
        <begin position="1"/>
        <end position="40"/>
    </location>
</feature>
<keyword evidence="3" id="KW-1185">Reference proteome</keyword>
<evidence type="ECO:0000256" key="1">
    <source>
        <dbReference type="SAM" id="MobiDB-lite"/>
    </source>
</evidence>
<dbReference type="AlphaFoldDB" id="J1JZY6"/>
<name>J1JZY6_9HYPH</name>
<reference evidence="2 3" key="1">
    <citation type="submission" date="2012-03" db="EMBL/GenBank/DDBJ databases">
        <title>The Genome Sequence of Bartonella tamiae Th239.</title>
        <authorList>
            <consortium name="The Broad Institute Genome Sequencing Platform"/>
            <consortium name="The Broad Institute Genome Sequencing Center for Infectious Disease"/>
            <person name="Feldgarden M."/>
            <person name="Kirby J."/>
            <person name="Kosoy M."/>
            <person name="Birtles R."/>
            <person name="Probert W.S."/>
            <person name="Chiaraviglio L."/>
            <person name="Young S.K."/>
            <person name="Zeng Q."/>
            <person name="Gargeya S."/>
            <person name="Fitzgerald M."/>
            <person name="Haas B."/>
            <person name="Abouelleil A."/>
            <person name="Alvarado L."/>
            <person name="Arachchi H.M."/>
            <person name="Berlin A."/>
            <person name="Chapman S.B."/>
            <person name="Gearin G."/>
            <person name="Goldberg J."/>
            <person name="Griggs A."/>
            <person name="Gujja S."/>
            <person name="Hansen M."/>
            <person name="Heiman D."/>
            <person name="Howarth C."/>
            <person name="Larimer J."/>
            <person name="Lui A."/>
            <person name="MacDonald P.J.P."/>
            <person name="McCowen C."/>
            <person name="Montmayeur A."/>
            <person name="Murphy C."/>
            <person name="Neiman D."/>
            <person name="Pearson M."/>
            <person name="Priest M."/>
            <person name="Roberts A."/>
            <person name="Saif S."/>
            <person name="Shea T."/>
            <person name="Sisk P."/>
            <person name="Stolte C."/>
            <person name="Sykes S."/>
            <person name="Wortman J."/>
            <person name="Nusbaum C."/>
            <person name="Birren B."/>
        </authorList>
    </citation>
    <scope>NUCLEOTIDE SEQUENCE [LARGE SCALE GENOMIC DNA]</scope>
    <source>
        <strain evidence="2 3">Th239</strain>
    </source>
</reference>
<dbReference type="HOGENOM" id="CLU_3285516_0_0_5"/>